<dbReference type="Gene3D" id="3.40.630.30">
    <property type="match status" value="1"/>
</dbReference>
<keyword evidence="3" id="KW-1185">Reference proteome</keyword>
<protein>
    <submittedName>
        <fullName evidence="2">GNAT family N-acetyltransferase</fullName>
    </submittedName>
</protein>
<dbReference type="AlphaFoldDB" id="A0AAE3LPC2"/>
<comment type="caution">
    <text evidence="2">The sequence shown here is derived from an EMBL/GenBank/DDBJ whole genome shotgun (WGS) entry which is preliminary data.</text>
</comment>
<proteinExistence type="predicted"/>
<dbReference type="RefSeq" id="WP_263074152.1">
    <property type="nucleotide sequence ID" value="NZ_JAOUSF010000005.1"/>
</dbReference>
<dbReference type="PROSITE" id="PS51186">
    <property type="entry name" value="GNAT"/>
    <property type="match status" value="1"/>
</dbReference>
<gene>
    <name evidence="2" type="ORF">OEV98_14905</name>
</gene>
<reference evidence="2" key="1">
    <citation type="submission" date="2022-10" db="EMBL/GenBank/DDBJ databases">
        <title>Description of Fervidibacillus gen. nov. in the family Fervidibacillaceae fam. nov. with two species, Fervidibacillus albus sp. nov., and Fervidibacillus halotolerans sp. nov., isolated from tidal flat sediments.</title>
        <authorList>
            <person name="Kwon K.K."/>
            <person name="Yang S.-H."/>
        </authorList>
    </citation>
    <scope>NUCLEOTIDE SEQUENCE</scope>
    <source>
        <strain evidence="2">JCM 19140</strain>
    </source>
</reference>
<dbReference type="InterPro" id="IPR027365">
    <property type="entry name" value="GNAT_acetyltra_YdfB-like"/>
</dbReference>
<sequence>MIILSNVETMRHHVHVLYKHNEENRITVINEPPYDDAPLLFIGHTSQGNIVRYSNVLSNDKIRQLEQIFAAQPLPEFTDHLQILQNYLGAQHVQYGPAYIFPENRNYPFSKAIQITNENKELIKPYYQYTYEDFPWKQPCFVMLENNEPVSICCTARQTEIACEASVYTQEDYRGRGYSLEVVNAWANTVQKQGRIALYSTSADNLASQAVARKLGLVQYGVDIQIEK</sequence>
<dbReference type="Pfam" id="PF12746">
    <property type="entry name" value="GNAT_acetyltran"/>
    <property type="match status" value="1"/>
</dbReference>
<evidence type="ECO:0000313" key="2">
    <source>
        <dbReference type="EMBL" id="MCU9614831.1"/>
    </source>
</evidence>
<evidence type="ECO:0000313" key="3">
    <source>
        <dbReference type="Proteomes" id="UP001209318"/>
    </source>
</evidence>
<dbReference type="EMBL" id="JAOUSF010000005">
    <property type="protein sequence ID" value="MCU9614831.1"/>
    <property type="molecule type" value="Genomic_DNA"/>
</dbReference>
<dbReference type="Proteomes" id="UP001209318">
    <property type="component" value="Unassembled WGS sequence"/>
</dbReference>
<name>A0AAE3LPC2_9BACI</name>
<dbReference type="SUPFAM" id="SSF55729">
    <property type="entry name" value="Acyl-CoA N-acyltransferases (Nat)"/>
    <property type="match status" value="1"/>
</dbReference>
<evidence type="ECO:0000259" key="1">
    <source>
        <dbReference type="PROSITE" id="PS51186"/>
    </source>
</evidence>
<dbReference type="InterPro" id="IPR016181">
    <property type="entry name" value="Acyl_CoA_acyltransferase"/>
</dbReference>
<accession>A0AAE3LPC2</accession>
<dbReference type="GO" id="GO:0016747">
    <property type="term" value="F:acyltransferase activity, transferring groups other than amino-acyl groups"/>
    <property type="evidence" value="ECO:0007669"/>
    <property type="project" value="InterPro"/>
</dbReference>
<feature type="domain" description="N-acetyltransferase" evidence="1">
    <location>
        <begin position="102"/>
        <end position="228"/>
    </location>
</feature>
<organism evidence="2 3">
    <name type="scientific">Perspicuibacillus lycopersici</name>
    <dbReference type="NCBI Taxonomy" id="1325689"/>
    <lineage>
        <taxon>Bacteria</taxon>
        <taxon>Bacillati</taxon>
        <taxon>Bacillota</taxon>
        <taxon>Bacilli</taxon>
        <taxon>Bacillales</taxon>
        <taxon>Bacillaceae</taxon>
        <taxon>Perspicuibacillus</taxon>
    </lineage>
</organism>
<dbReference type="InterPro" id="IPR000182">
    <property type="entry name" value="GNAT_dom"/>
</dbReference>